<evidence type="ECO:0000256" key="2">
    <source>
        <dbReference type="ARBA" id="ARBA00023108"/>
    </source>
</evidence>
<dbReference type="PANTHER" id="PTHR11008:SF32">
    <property type="entry name" value="CIRCADIAN CLOCK-CONTROLLED PROTEIN DAYWAKE-RELATED"/>
    <property type="match status" value="1"/>
</dbReference>
<dbReference type="InterPro" id="IPR038606">
    <property type="entry name" value="To_sf"/>
</dbReference>
<organism evidence="4 5">
    <name type="scientific">Cryptolaemus montrouzieri</name>
    <dbReference type="NCBI Taxonomy" id="559131"/>
    <lineage>
        <taxon>Eukaryota</taxon>
        <taxon>Metazoa</taxon>
        <taxon>Ecdysozoa</taxon>
        <taxon>Arthropoda</taxon>
        <taxon>Hexapoda</taxon>
        <taxon>Insecta</taxon>
        <taxon>Pterygota</taxon>
        <taxon>Neoptera</taxon>
        <taxon>Endopterygota</taxon>
        <taxon>Coleoptera</taxon>
        <taxon>Polyphaga</taxon>
        <taxon>Cucujiformia</taxon>
        <taxon>Coccinelloidea</taxon>
        <taxon>Coccinellidae</taxon>
        <taxon>Scymninae</taxon>
        <taxon>Scymnini</taxon>
        <taxon>Cryptolaemus</taxon>
    </lineage>
</organism>
<dbReference type="Proteomes" id="UP001516400">
    <property type="component" value="Unassembled WGS sequence"/>
</dbReference>
<dbReference type="SMART" id="SM00700">
    <property type="entry name" value="JHBP"/>
    <property type="match status" value="1"/>
</dbReference>
<evidence type="ECO:0000313" key="4">
    <source>
        <dbReference type="EMBL" id="KAL3273660.1"/>
    </source>
</evidence>
<comment type="similarity">
    <text evidence="3">Belongs to the TO family.</text>
</comment>
<gene>
    <name evidence="4" type="ORF">HHI36_015090</name>
</gene>
<dbReference type="InterPro" id="IPR010562">
    <property type="entry name" value="Haemolymph_juvenile_hormone-bd"/>
</dbReference>
<comment type="caution">
    <text evidence="4">The sequence shown here is derived from an EMBL/GenBank/DDBJ whole genome shotgun (WGS) entry which is preliminary data.</text>
</comment>
<keyword evidence="5" id="KW-1185">Reference proteome</keyword>
<protein>
    <submittedName>
        <fullName evidence="4">Uncharacterized protein</fullName>
    </submittedName>
</protein>
<evidence type="ECO:0000256" key="1">
    <source>
        <dbReference type="ARBA" id="ARBA00022729"/>
    </source>
</evidence>
<reference evidence="4 5" key="1">
    <citation type="journal article" date="2021" name="BMC Biol.">
        <title>Horizontally acquired antibacterial genes associated with adaptive radiation of ladybird beetles.</title>
        <authorList>
            <person name="Li H.S."/>
            <person name="Tang X.F."/>
            <person name="Huang Y.H."/>
            <person name="Xu Z.Y."/>
            <person name="Chen M.L."/>
            <person name="Du X.Y."/>
            <person name="Qiu B.Y."/>
            <person name="Chen P.T."/>
            <person name="Zhang W."/>
            <person name="Slipinski A."/>
            <person name="Escalona H.E."/>
            <person name="Waterhouse R.M."/>
            <person name="Zwick A."/>
            <person name="Pang H."/>
        </authorList>
    </citation>
    <scope>NUCLEOTIDE SEQUENCE [LARGE SCALE GENOMIC DNA]</scope>
    <source>
        <strain evidence="4">SYSU2018</strain>
    </source>
</reference>
<dbReference type="FunFam" id="3.15.10.30:FF:000001">
    <property type="entry name" value="Takeout-like protein 1"/>
    <property type="match status" value="1"/>
</dbReference>
<proteinExistence type="inferred from homology"/>
<accession>A0ABD2N4K9</accession>
<evidence type="ECO:0000313" key="5">
    <source>
        <dbReference type="Proteomes" id="UP001516400"/>
    </source>
</evidence>
<name>A0ABD2N4K9_9CUCU</name>
<dbReference type="Pfam" id="PF06585">
    <property type="entry name" value="JHBP"/>
    <property type="match status" value="1"/>
</dbReference>
<dbReference type="PANTHER" id="PTHR11008">
    <property type="entry name" value="PROTEIN TAKEOUT-LIKE PROTEIN"/>
    <property type="match status" value="1"/>
</dbReference>
<keyword evidence="2" id="KW-0090">Biological rhythms</keyword>
<dbReference type="Gene3D" id="3.15.10.30">
    <property type="entry name" value="Haemolymph juvenile hormone binding protein"/>
    <property type="match status" value="1"/>
</dbReference>
<keyword evidence="1" id="KW-0732">Signal</keyword>
<sequence length="233" mass="26376">MSYSESSPPEFIKAAKRCSRKDQACFKEAIQDALPKFAKGYRSMGIPALDPLLIPLLEIPSGSGAVKMNQKFTNGQLIGLSSAKIEELNFDVESKKFYWKFRCPKLILKANYEMTGQIMVFPVKGKGTMETVMEDIVGEEHVGLAIEMKENKPHLKLDGTSLKLDVSKVTYRFDNLFDGNKELGDQINQVMNDNWKAVFDEIKYSYNSGIQKLVDNIFTKLFEQVPLDEVIID</sequence>
<dbReference type="AlphaFoldDB" id="A0ABD2N4K9"/>
<dbReference type="EMBL" id="JABFTP020000062">
    <property type="protein sequence ID" value="KAL3273660.1"/>
    <property type="molecule type" value="Genomic_DNA"/>
</dbReference>
<evidence type="ECO:0000256" key="3">
    <source>
        <dbReference type="ARBA" id="ARBA00060902"/>
    </source>
</evidence>
<dbReference type="GO" id="GO:0007623">
    <property type="term" value="P:circadian rhythm"/>
    <property type="evidence" value="ECO:0007669"/>
    <property type="project" value="UniProtKB-ARBA"/>
</dbReference>